<evidence type="ECO:0000256" key="7">
    <source>
        <dbReference type="ARBA" id="ARBA00023146"/>
    </source>
</evidence>
<accession>A0ABR3RUK2</accession>
<dbReference type="SUPFAM" id="SSF52374">
    <property type="entry name" value="Nucleotidylyl transferase"/>
    <property type="match status" value="1"/>
</dbReference>
<proteinExistence type="inferred from homology"/>
<keyword evidence="7 9" id="KW-0030">Aminoacyl-tRNA synthetase</keyword>
<dbReference type="PANTHER" id="PTHR43766:SF1">
    <property type="entry name" value="TRYPTOPHAN--TRNA LIGASE, MITOCHONDRIAL"/>
    <property type="match status" value="1"/>
</dbReference>
<gene>
    <name evidence="10" type="primary">MSW1</name>
    <name evidence="10" type="ORF">SLS60_003055</name>
</gene>
<dbReference type="GO" id="GO:0016874">
    <property type="term" value="F:ligase activity"/>
    <property type="evidence" value="ECO:0007669"/>
    <property type="project" value="UniProtKB-KW"/>
</dbReference>
<dbReference type="PROSITE" id="PS00178">
    <property type="entry name" value="AA_TRNA_LIGASE_I"/>
    <property type="match status" value="1"/>
</dbReference>
<dbReference type="CDD" id="cd00806">
    <property type="entry name" value="TrpRS_core"/>
    <property type="match status" value="1"/>
</dbReference>
<dbReference type="Gene3D" id="1.10.240.10">
    <property type="entry name" value="Tyrosyl-Transfer RNA Synthetase"/>
    <property type="match status" value="1"/>
</dbReference>
<evidence type="ECO:0000256" key="4">
    <source>
        <dbReference type="ARBA" id="ARBA00022741"/>
    </source>
</evidence>
<comment type="similarity">
    <text evidence="1 9">Belongs to the class-I aminoacyl-tRNA synthetase family.</text>
</comment>
<dbReference type="InterPro" id="IPR050203">
    <property type="entry name" value="Trp-tRNA_synthetase"/>
</dbReference>
<organism evidence="10 11">
    <name type="scientific">Paraconiothyrium brasiliense</name>
    <dbReference type="NCBI Taxonomy" id="300254"/>
    <lineage>
        <taxon>Eukaryota</taxon>
        <taxon>Fungi</taxon>
        <taxon>Dikarya</taxon>
        <taxon>Ascomycota</taxon>
        <taxon>Pezizomycotina</taxon>
        <taxon>Dothideomycetes</taxon>
        <taxon>Pleosporomycetidae</taxon>
        <taxon>Pleosporales</taxon>
        <taxon>Massarineae</taxon>
        <taxon>Didymosphaeriaceae</taxon>
        <taxon>Paraconiothyrium</taxon>
    </lineage>
</organism>
<evidence type="ECO:0000256" key="9">
    <source>
        <dbReference type="RuleBase" id="RU363036"/>
    </source>
</evidence>
<keyword evidence="3 9" id="KW-0436">Ligase</keyword>
<dbReference type="EMBL" id="JAKJXO020000003">
    <property type="protein sequence ID" value="KAL1608116.1"/>
    <property type="molecule type" value="Genomic_DNA"/>
</dbReference>
<dbReference type="InterPro" id="IPR002306">
    <property type="entry name" value="Trp-tRNA-ligase"/>
</dbReference>
<evidence type="ECO:0000256" key="5">
    <source>
        <dbReference type="ARBA" id="ARBA00022840"/>
    </source>
</evidence>
<dbReference type="PANTHER" id="PTHR43766">
    <property type="entry name" value="TRYPTOPHAN--TRNA LIGASE, MITOCHONDRIAL"/>
    <property type="match status" value="1"/>
</dbReference>
<evidence type="ECO:0000256" key="8">
    <source>
        <dbReference type="ARBA" id="ARBA00030268"/>
    </source>
</evidence>
<evidence type="ECO:0000313" key="10">
    <source>
        <dbReference type="EMBL" id="KAL1608116.1"/>
    </source>
</evidence>
<dbReference type="InterPro" id="IPR001412">
    <property type="entry name" value="aa-tRNA-synth_I_CS"/>
</dbReference>
<dbReference type="InterPro" id="IPR002305">
    <property type="entry name" value="aa-tRNA-synth_Ic"/>
</dbReference>
<sequence length="453" mass="50530">MLSRQSPRALRRAQLLRWPLNAATRRAESTDKPSNAPDIHDSFLTYTTEVSSQLPDTPASPEASKTRVYTERAYQRATNKNGGPVFGKIIFSGIQPTGVPHLGNYLGALRQWVKLQDEGHPKDRRFYSIVDLHAITVPQDPQLLVQRTRETYASLIAIGLDPNKSVIFAQQDVLEHTQLMWILSCHASMGYLGRMTQWKSKAGMADNADPLETSAPNKPALKLGLFSYPVLQAADILLYNATHVPVGEDQAQHLEFTRELGNSINHLYAKPSGPSRVPFKGFFLPQTIHSPAKRIMSLQDPTKKMSKSDPDERSRILITDSRDEINLKIKHALTDSVPGVSYDRDSRPGVSNLIDIMYYMDESKYGSPEEIAADMFGKDFSLKVLKEQVATTVADGLEPIRERYNEQMARSLEDVDAEMGRGASMAKGTAAMNLQRLKAAMGIRQHKHKASMS</sequence>
<dbReference type="Proteomes" id="UP001521785">
    <property type="component" value="Unassembled WGS sequence"/>
</dbReference>
<keyword evidence="4 9" id="KW-0547">Nucleotide-binding</keyword>
<evidence type="ECO:0000313" key="11">
    <source>
        <dbReference type="Proteomes" id="UP001521785"/>
    </source>
</evidence>
<name>A0ABR3RUK2_9PLEO</name>
<protein>
    <recommendedName>
        <fullName evidence="2">tryptophan--tRNA ligase</fullName>
        <ecNumber evidence="2">6.1.1.2</ecNumber>
    </recommendedName>
    <alternativeName>
        <fullName evidence="8">Tryptophanyl-tRNA synthetase</fullName>
    </alternativeName>
</protein>
<comment type="caution">
    <text evidence="10">The sequence shown here is derived from an EMBL/GenBank/DDBJ whole genome shotgun (WGS) entry which is preliminary data.</text>
</comment>
<evidence type="ECO:0000256" key="1">
    <source>
        <dbReference type="ARBA" id="ARBA00005594"/>
    </source>
</evidence>
<dbReference type="Gene3D" id="3.40.50.620">
    <property type="entry name" value="HUPs"/>
    <property type="match status" value="1"/>
</dbReference>
<evidence type="ECO:0000256" key="6">
    <source>
        <dbReference type="ARBA" id="ARBA00022917"/>
    </source>
</evidence>
<dbReference type="NCBIfam" id="TIGR00233">
    <property type="entry name" value="trpS"/>
    <property type="match status" value="1"/>
</dbReference>
<dbReference type="EC" id="6.1.1.2" evidence="2"/>
<keyword evidence="11" id="KW-1185">Reference proteome</keyword>
<dbReference type="Pfam" id="PF00579">
    <property type="entry name" value="tRNA-synt_1b"/>
    <property type="match status" value="1"/>
</dbReference>
<keyword evidence="5 9" id="KW-0067">ATP-binding</keyword>
<keyword evidence="6 9" id="KW-0648">Protein biosynthesis</keyword>
<evidence type="ECO:0000256" key="2">
    <source>
        <dbReference type="ARBA" id="ARBA00013161"/>
    </source>
</evidence>
<dbReference type="InterPro" id="IPR014729">
    <property type="entry name" value="Rossmann-like_a/b/a_fold"/>
</dbReference>
<dbReference type="PRINTS" id="PR01039">
    <property type="entry name" value="TRNASYNTHTRP"/>
</dbReference>
<reference evidence="10 11" key="1">
    <citation type="submission" date="2024-02" db="EMBL/GenBank/DDBJ databases">
        <title>De novo assembly and annotation of 12 fungi associated with fruit tree decline syndrome in Ontario, Canada.</title>
        <authorList>
            <person name="Sulman M."/>
            <person name="Ellouze W."/>
            <person name="Ilyukhin E."/>
        </authorList>
    </citation>
    <scope>NUCLEOTIDE SEQUENCE [LARGE SCALE GENOMIC DNA]</scope>
    <source>
        <strain evidence="10 11">M42-189</strain>
    </source>
</reference>
<evidence type="ECO:0000256" key="3">
    <source>
        <dbReference type="ARBA" id="ARBA00022598"/>
    </source>
</evidence>